<evidence type="ECO:0000256" key="2">
    <source>
        <dbReference type="SAM" id="SignalP"/>
    </source>
</evidence>
<feature type="compositionally biased region" description="Low complexity" evidence="1">
    <location>
        <begin position="732"/>
        <end position="744"/>
    </location>
</feature>
<feature type="compositionally biased region" description="Low complexity" evidence="1">
    <location>
        <begin position="499"/>
        <end position="543"/>
    </location>
</feature>
<evidence type="ECO:0000313" key="3">
    <source>
        <dbReference type="EMBL" id="KTC65968.1"/>
    </source>
</evidence>
<dbReference type="Proteomes" id="UP000054859">
    <property type="component" value="Unassembled WGS sequence"/>
</dbReference>
<feature type="compositionally biased region" description="Low complexity" evidence="1">
    <location>
        <begin position="676"/>
        <end position="692"/>
    </location>
</feature>
<accession>A0A0W0R4H9</accession>
<dbReference type="Pfam" id="PF20245">
    <property type="entry name" value="DUF6600"/>
    <property type="match status" value="1"/>
</dbReference>
<dbReference type="OrthoDB" id="5485224at2"/>
<dbReference type="PATRIC" id="fig|45056.6.peg.648"/>
<dbReference type="STRING" id="45056.Lade_0626"/>
<feature type="signal peptide" evidence="2">
    <location>
        <begin position="1"/>
        <end position="20"/>
    </location>
</feature>
<feature type="compositionally biased region" description="Low complexity" evidence="1">
    <location>
        <begin position="631"/>
        <end position="645"/>
    </location>
</feature>
<dbReference type="AlphaFoldDB" id="A0A0W0R4H9"/>
<gene>
    <name evidence="3" type="ORF">Lade_0626</name>
    <name evidence="4" type="ORF">NCTC12735_01941</name>
</gene>
<evidence type="ECO:0000313" key="6">
    <source>
        <dbReference type="Proteomes" id="UP000281170"/>
    </source>
</evidence>
<feature type="compositionally biased region" description="Low complexity" evidence="1">
    <location>
        <begin position="577"/>
        <end position="587"/>
    </location>
</feature>
<dbReference type="EMBL" id="LR134438">
    <property type="protein sequence ID" value="VEH86292.1"/>
    <property type="molecule type" value="Genomic_DNA"/>
</dbReference>
<protein>
    <submittedName>
        <fullName evidence="3">Uncharacterized protein</fullName>
    </submittedName>
</protein>
<dbReference type="InterPro" id="IPR046535">
    <property type="entry name" value="DUF6600"/>
</dbReference>
<feature type="compositionally biased region" description="Low complexity" evidence="1">
    <location>
        <begin position="597"/>
        <end position="615"/>
    </location>
</feature>
<feature type="compositionally biased region" description="Polar residues" evidence="1">
    <location>
        <begin position="553"/>
        <end position="569"/>
    </location>
</feature>
<reference evidence="4 6" key="2">
    <citation type="submission" date="2018-12" db="EMBL/GenBank/DDBJ databases">
        <authorList>
            <consortium name="Pathogen Informatics"/>
        </authorList>
    </citation>
    <scope>NUCLEOTIDE SEQUENCE [LARGE SCALE GENOMIC DNA]</scope>
    <source>
        <strain evidence="4 6">NCTC12735</strain>
        <plasmid evidence="6">29</plasmid>
    </source>
</reference>
<dbReference type="RefSeq" id="WP_058461686.1">
    <property type="nucleotide sequence ID" value="NZ_CAAAHS010000004.1"/>
</dbReference>
<evidence type="ECO:0000256" key="1">
    <source>
        <dbReference type="SAM" id="MobiDB-lite"/>
    </source>
</evidence>
<evidence type="ECO:0000313" key="5">
    <source>
        <dbReference type="Proteomes" id="UP000054859"/>
    </source>
</evidence>
<evidence type="ECO:0000313" key="4">
    <source>
        <dbReference type="EMBL" id="VEH86292.1"/>
    </source>
</evidence>
<geneLocation type="plasmid" evidence="4 6">
    <name>29</name>
</geneLocation>
<feature type="compositionally biased region" description="Pro residues" evidence="1">
    <location>
        <begin position="745"/>
        <end position="767"/>
    </location>
</feature>
<keyword evidence="2" id="KW-0732">Signal</keyword>
<dbReference type="Proteomes" id="UP000281170">
    <property type="component" value="Plasmid 29"/>
</dbReference>
<keyword evidence="4" id="KW-0614">Plasmid</keyword>
<dbReference type="KEGG" id="ladl:NCTC12735_01941"/>
<dbReference type="EMBL" id="LNKA01000001">
    <property type="protein sequence ID" value="KTC65968.1"/>
    <property type="molecule type" value="Genomic_DNA"/>
</dbReference>
<feature type="compositionally biased region" description="Pro residues" evidence="1">
    <location>
        <begin position="710"/>
        <end position="731"/>
    </location>
</feature>
<reference evidence="3 5" key="1">
    <citation type="submission" date="2015-11" db="EMBL/GenBank/DDBJ databases">
        <title>Identification of large and diverse effector repertoires of 38 Legionella species.</title>
        <authorList>
            <person name="Burstein D."/>
            <person name="Amaro F."/>
            <person name="Zusman T."/>
            <person name="Lifshitz Z."/>
            <person name="Cohen O."/>
            <person name="Gilbert J.A."/>
            <person name="Pupko T."/>
            <person name="Shuman H.A."/>
            <person name="Segal G."/>
        </authorList>
    </citation>
    <scope>NUCLEOTIDE SEQUENCE [LARGE SCALE GENOMIC DNA]</scope>
    <source>
        <strain evidence="3 5">1762-AUS-E</strain>
    </source>
</reference>
<sequence>MKRVAWLVGFLFLLSFSVQADPPYRVARLSYASGSTSFVPAGEKKWIKTVTNRPLVTGDMLWSGANSKIELQLGSASARLWNHSGIRVLNLNNKVTQFKLTGGTLVLNIQRINKGQYYEVDTPNLAFVTRTPGYYRIFLDVKNKTTTVRARVGEATIYGVKTSFKLKSGKACTFSGNTLIAKCGIYGPLDSFDNWSIGRDRKVVKAVTTKYVSTEVIGYQDLDTYGQWTVDKVYGNVWVPRGVGREWAPYRSGRWVWISRWGWTWVDNQPWGFAPFHYGRWAYVRTRWVWVPGPIAYQPVYAPALVVFVGGRNQLVVGQTRGVAWFPLAPGEVYVPPYPVSRNYFQSINISNTNISQTFINNVYNNNQQTTVVYQNATVAPAITAVPTTAFVQSQPVEKAAIKVTPQTIANSPKESTAAIVPEVTSVLGGETPTKTAPPTEMLNQEAIAVTPPQPTVPFADEKNALEKNPGVPLSEQQAEKIVEEKSKETAEPVVEVITPPASEPLLPAEETEPATLPTTPVDAQQPPAAAPEKQPEAVQPEAVQPQMDAPQSVDQLTEQPSATESAPTDQVEPAIPESTTPETPAVEPAPMPEAPPADATPTPTPEVPAQVAPEQEAPIQETPPEEESPSESPATEVPPSESPAIETPVHESPSPEQPSTDEVMPEAPPASGATPPEVSPEAPAEPEVAPSIQSSQEPEVIPAQQMPSTPEPSPQVDPEPVAPIPAPSVPPEVSAPAQPSVPAASPPPEAPAPEPVPVPAAPPVPQSAPAAVTPEPVPVPTQPQSVPGGSQADEDKEKN</sequence>
<proteinExistence type="predicted"/>
<feature type="region of interest" description="Disordered" evidence="1">
    <location>
        <begin position="485"/>
        <end position="800"/>
    </location>
</feature>
<name>A0A0W0R4H9_9GAMM</name>
<feature type="chain" id="PRO_5036299193" evidence="2">
    <location>
        <begin position="21"/>
        <end position="800"/>
    </location>
</feature>
<dbReference type="PANTHER" id="PTHR38731">
    <property type="entry name" value="LIPL45-RELATED LIPOPROTEIN-RELATED"/>
    <property type="match status" value="1"/>
</dbReference>
<organism evidence="3 5">
    <name type="scientific">Legionella adelaidensis</name>
    <dbReference type="NCBI Taxonomy" id="45056"/>
    <lineage>
        <taxon>Bacteria</taxon>
        <taxon>Pseudomonadati</taxon>
        <taxon>Pseudomonadota</taxon>
        <taxon>Gammaproteobacteria</taxon>
        <taxon>Legionellales</taxon>
        <taxon>Legionellaceae</taxon>
        <taxon>Legionella</taxon>
    </lineage>
</organism>
<keyword evidence="5" id="KW-1185">Reference proteome</keyword>